<feature type="domain" description="Glycosyl transferase CAP10" evidence="2">
    <location>
        <begin position="154"/>
        <end position="382"/>
    </location>
</feature>
<dbReference type="PANTHER" id="PTHR12203">
    <property type="entry name" value="KDEL LYS-ASP-GLU-LEU CONTAINING - RELATED"/>
    <property type="match status" value="1"/>
</dbReference>
<evidence type="ECO:0000259" key="2">
    <source>
        <dbReference type="SMART" id="SM00672"/>
    </source>
</evidence>
<dbReference type="InterPro" id="IPR051091">
    <property type="entry name" value="O-Glucosyltr/Glycosyltrsf_90"/>
</dbReference>
<evidence type="ECO:0000256" key="1">
    <source>
        <dbReference type="SAM" id="SignalP"/>
    </source>
</evidence>
<sequence>MNPVVWKIVSGVLLLCVLVQQYGAQTPFVRLRAAAPSKQESHKEAHRTATSWTFDPARDRDNHGLTTEQCDAAFPELYHQIDISLDHWKGTKIESDNIKLLGGNDGGVRFLIHDQQLRIIETRGLHREDFRHRIIAIAQQILRAIAAAEAANEPLPDIEFTIIVDDKPYLHKDPSAALWSFAKQQANKIHDSIWLVPDFHFFGAPPEAESFRLMQTRARQHDAPLERKIPKVVWRGVEWTNQNLRKPLLKVTAGRPWADVEAMKWKDPNSVIPMDEFCKYRYVVNTEGRSWSARLTHLLNCDSLVLVHDVEWVAHYYHLFDTLNNCVRVERDWSDLESTIAYYDKNLDEAQKIANRTKEMFRDRYTTPAATACYWRKLMRAWSTVAFEPKVIDETKKGTIRLRGTSFEEFIVHDNTRDYPYRAKAG</sequence>
<dbReference type="Pfam" id="PF05686">
    <property type="entry name" value="Glyco_transf_90"/>
    <property type="match status" value="1"/>
</dbReference>
<accession>A0A1X7RF31</accession>
<name>A0A1X7RF31_ZYMT9</name>
<reference evidence="3 4" key="1">
    <citation type="submission" date="2016-06" db="EMBL/GenBank/DDBJ databases">
        <authorList>
            <person name="Kjaerup R.B."/>
            <person name="Dalgaard T.S."/>
            <person name="Juul-Madsen H.R."/>
        </authorList>
    </citation>
    <scope>NUCLEOTIDE SEQUENCE [LARGE SCALE GENOMIC DNA]</scope>
</reference>
<evidence type="ECO:0000313" key="3">
    <source>
        <dbReference type="EMBL" id="SMQ46034.1"/>
    </source>
</evidence>
<keyword evidence="1" id="KW-0732">Signal</keyword>
<proteinExistence type="predicted"/>
<protein>
    <recommendedName>
        <fullName evidence="2">Glycosyl transferase CAP10 domain-containing protein</fullName>
    </recommendedName>
</protein>
<evidence type="ECO:0000313" key="4">
    <source>
        <dbReference type="Proteomes" id="UP000215127"/>
    </source>
</evidence>
<dbReference type="PANTHER" id="PTHR12203:SF107">
    <property type="entry name" value="GLYCOSYL TRANSFERASE CAP10 DOMAIN-CONTAINING PROTEIN"/>
    <property type="match status" value="1"/>
</dbReference>
<organism evidence="3 4">
    <name type="scientific">Zymoseptoria tritici (strain ST99CH_3D7)</name>
    <dbReference type="NCBI Taxonomy" id="1276538"/>
    <lineage>
        <taxon>Eukaryota</taxon>
        <taxon>Fungi</taxon>
        <taxon>Dikarya</taxon>
        <taxon>Ascomycota</taxon>
        <taxon>Pezizomycotina</taxon>
        <taxon>Dothideomycetes</taxon>
        <taxon>Dothideomycetidae</taxon>
        <taxon>Mycosphaerellales</taxon>
        <taxon>Mycosphaerellaceae</taxon>
        <taxon>Zymoseptoria</taxon>
    </lineage>
</organism>
<dbReference type="SMART" id="SM00672">
    <property type="entry name" value="CAP10"/>
    <property type="match status" value="1"/>
</dbReference>
<dbReference type="InterPro" id="IPR006598">
    <property type="entry name" value="CAP10"/>
</dbReference>
<gene>
    <name evidence="3" type="ORF">ZT3D7_G1179</name>
</gene>
<feature type="signal peptide" evidence="1">
    <location>
        <begin position="1"/>
        <end position="24"/>
    </location>
</feature>
<dbReference type="Proteomes" id="UP000215127">
    <property type="component" value="Chromosome 1"/>
</dbReference>
<dbReference type="AlphaFoldDB" id="A0A1X7RF31"/>
<feature type="chain" id="PRO_5012620685" description="Glycosyl transferase CAP10 domain-containing protein" evidence="1">
    <location>
        <begin position="25"/>
        <end position="426"/>
    </location>
</feature>
<dbReference type="EMBL" id="LT853692">
    <property type="protein sequence ID" value="SMQ46034.1"/>
    <property type="molecule type" value="Genomic_DNA"/>
</dbReference>
<keyword evidence="4" id="KW-1185">Reference proteome</keyword>